<feature type="region of interest" description="Disordered" evidence="1">
    <location>
        <begin position="396"/>
        <end position="540"/>
    </location>
</feature>
<evidence type="ECO:0000313" key="2">
    <source>
        <dbReference type="EMBL" id="KAJ9591248.1"/>
    </source>
</evidence>
<reference evidence="2" key="2">
    <citation type="submission" date="2023-05" db="EMBL/GenBank/DDBJ databases">
        <authorList>
            <person name="Fouks B."/>
        </authorList>
    </citation>
    <scope>NUCLEOTIDE SEQUENCE</scope>
    <source>
        <strain evidence="2">Stay&amp;Tobe</strain>
        <tissue evidence="2">Testes</tissue>
    </source>
</reference>
<feature type="region of interest" description="Disordered" evidence="1">
    <location>
        <begin position="247"/>
        <end position="268"/>
    </location>
</feature>
<keyword evidence="3" id="KW-1185">Reference proteome</keyword>
<reference evidence="2" key="1">
    <citation type="journal article" date="2023" name="IScience">
        <title>Live-bearing cockroach genome reveals convergent evolutionary mechanisms linked to viviparity in insects and beyond.</title>
        <authorList>
            <person name="Fouks B."/>
            <person name="Harrison M.C."/>
            <person name="Mikhailova A.A."/>
            <person name="Marchal E."/>
            <person name="English S."/>
            <person name="Carruthers M."/>
            <person name="Jennings E.C."/>
            <person name="Chiamaka E.L."/>
            <person name="Frigard R.A."/>
            <person name="Pippel M."/>
            <person name="Attardo G.M."/>
            <person name="Benoit J.B."/>
            <person name="Bornberg-Bauer E."/>
            <person name="Tobe S.S."/>
        </authorList>
    </citation>
    <scope>NUCLEOTIDE SEQUENCE</scope>
    <source>
        <strain evidence="2">Stay&amp;Tobe</strain>
    </source>
</reference>
<evidence type="ECO:0000313" key="3">
    <source>
        <dbReference type="Proteomes" id="UP001233999"/>
    </source>
</evidence>
<feature type="compositionally biased region" description="Acidic residues" evidence="1">
    <location>
        <begin position="79"/>
        <end position="91"/>
    </location>
</feature>
<protein>
    <submittedName>
        <fullName evidence="2">Uncharacterized protein</fullName>
    </submittedName>
</protein>
<feature type="compositionally biased region" description="Polar residues" evidence="1">
    <location>
        <begin position="166"/>
        <end position="177"/>
    </location>
</feature>
<organism evidence="2 3">
    <name type="scientific">Diploptera punctata</name>
    <name type="common">Pacific beetle cockroach</name>
    <dbReference type="NCBI Taxonomy" id="6984"/>
    <lineage>
        <taxon>Eukaryota</taxon>
        <taxon>Metazoa</taxon>
        <taxon>Ecdysozoa</taxon>
        <taxon>Arthropoda</taxon>
        <taxon>Hexapoda</taxon>
        <taxon>Insecta</taxon>
        <taxon>Pterygota</taxon>
        <taxon>Neoptera</taxon>
        <taxon>Polyneoptera</taxon>
        <taxon>Dictyoptera</taxon>
        <taxon>Blattodea</taxon>
        <taxon>Blaberoidea</taxon>
        <taxon>Blaberidae</taxon>
        <taxon>Diplopterinae</taxon>
        <taxon>Diploptera</taxon>
    </lineage>
</organism>
<comment type="caution">
    <text evidence="2">The sequence shown here is derived from an EMBL/GenBank/DDBJ whole genome shotgun (WGS) entry which is preliminary data.</text>
</comment>
<evidence type="ECO:0000256" key="1">
    <source>
        <dbReference type="SAM" id="MobiDB-lite"/>
    </source>
</evidence>
<dbReference type="Proteomes" id="UP001233999">
    <property type="component" value="Unassembled WGS sequence"/>
</dbReference>
<feature type="compositionally biased region" description="Basic and acidic residues" evidence="1">
    <location>
        <begin position="479"/>
        <end position="489"/>
    </location>
</feature>
<name>A0AAD8A4E8_DIPPU</name>
<feature type="region of interest" description="Disordered" evidence="1">
    <location>
        <begin position="61"/>
        <end position="192"/>
    </location>
</feature>
<feature type="compositionally biased region" description="Basic and acidic residues" evidence="1">
    <location>
        <begin position="180"/>
        <end position="189"/>
    </location>
</feature>
<proteinExistence type="predicted"/>
<feature type="compositionally biased region" description="Polar residues" evidence="1">
    <location>
        <begin position="446"/>
        <end position="457"/>
    </location>
</feature>
<accession>A0AAD8A4E8</accession>
<gene>
    <name evidence="2" type="ORF">L9F63_002213</name>
</gene>
<dbReference type="AlphaFoldDB" id="A0AAD8A4E8"/>
<sequence length="540" mass="59225">MLSTKAPMPSPEEESWKQIPSMLAFSDLNEVITRCGNDDMTNNCIPYGGQTEVDEADLMSTSFSIKGDPEDQDCYTPDWESDSDGTNEDDNNSSSSGEFIWKEGDRESSVKAVDISASSSTNKPYEGLSDFPMEVIAEEEEDEDDDDDDADGSSSSGSGTEFVPSAWNSEATPNRSALRSPDKKSEQKKNVSFKKQKYHCVYEYPRETSDSDSEGFDSPTRRHWNNLVYQSTQPQVDYANWELMDGDVMPEGSGPDTDTDQDVPETTSQQQLDFYKLSNVDYDFGNGMMSDDGEFYISSSARPFQFTTTNSNVLSNSSQFFPGQLYQVNDCKPIDFITPDSGIIDITSSDKFTPLETGIDSYEDEVDTSPSSISRFAVSFNDQLLSRKSNSIKDIAWDDEEDSSSSGINKSPEGEDKPSAETLKQQEIAPAEFDKSEATTVVPGEVTSNKPLPSPTETADGDNMSQSPSSPLSPSGLGELRHTRDRLKLDLPASSKAFVLDPPAVGKRRSVETVKGEASLLDSGEETEDSGIESSNGRLT</sequence>
<feature type="compositionally biased region" description="Basic and acidic residues" evidence="1">
    <location>
        <begin position="100"/>
        <end position="109"/>
    </location>
</feature>
<feature type="compositionally biased region" description="Acidic residues" evidence="1">
    <location>
        <begin position="136"/>
        <end position="151"/>
    </location>
</feature>
<feature type="non-terminal residue" evidence="2">
    <location>
        <position position="1"/>
    </location>
</feature>
<dbReference type="EMBL" id="JASPKZ010003880">
    <property type="protein sequence ID" value="KAJ9591248.1"/>
    <property type="molecule type" value="Genomic_DNA"/>
</dbReference>
<feature type="compositionally biased region" description="Low complexity" evidence="1">
    <location>
        <begin position="467"/>
        <end position="478"/>
    </location>
</feature>